<evidence type="ECO:0000259" key="7">
    <source>
        <dbReference type="PROSITE" id="PS50157"/>
    </source>
</evidence>
<dbReference type="PROSITE" id="PS50157">
    <property type="entry name" value="ZINC_FINGER_C2H2_2"/>
    <property type="match status" value="1"/>
</dbReference>
<dbReference type="InterPro" id="IPR036236">
    <property type="entry name" value="Znf_C2H2_sf"/>
</dbReference>
<dbReference type="PANTHER" id="PTHR19818:SF139">
    <property type="entry name" value="PAIR-RULE PROTEIN ODD-PAIRED"/>
    <property type="match status" value="1"/>
</dbReference>
<proteinExistence type="predicted"/>
<dbReference type="SUPFAM" id="SSF57667">
    <property type="entry name" value="beta-beta-alpha zinc fingers"/>
    <property type="match status" value="1"/>
</dbReference>
<evidence type="ECO:0000256" key="4">
    <source>
        <dbReference type="ARBA" id="ARBA00022833"/>
    </source>
</evidence>
<evidence type="ECO:0000313" key="8">
    <source>
        <dbReference type="EMBL" id="VUC33266.1"/>
    </source>
</evidence>
<accession>A0ABY6UPK0</accession>
<keyword evidence="1" id="KW-0479">Metal-binding</keyword>
<dbReference type="PROSITE" id="PS00028">
    <property type="entry name" value="ZINC_FINGER_C2H2_1"/>
    <property type="match status" value="2"/>
</dbReference>
<keyword evidence="3 5" id="KW-0863">Zinc-finger</keyword>
<name>A0ABY6UPK0_BIOOC</name>
<evidence type="ECO:0000313" key="9">
    <source>
        <dbReference type="Proteomes" id="UP000766486"/>
    </source>
</evidence>
<comment type="caution">
    <text evidence="8">The sequence shown here is derived from an EMBL/GenBank/DDBJ whole genome shotgun (WGS) entry which is preliminary data.</text>
</comment>
<dbReference type="InterPro" id="IPR050329">
    <property type="entry name" value="GLI_C2H2-zinc-finger"/>
</dbReference>
<keyword evidence="4" id="KW-0862">Zinc</keyword>
<protein>
    <recommendedName>
        <fullName evidence="7">C2H2-type domain-containing protein</fullName>
    </recommendedName>
</protein>
<gene>
    <name evidence="8" type="ORF">CLO192961_LOCUS345006</name>
</gene>
<dbReference type="InterPro" id="IPR013087">
    <property type="entry name" value="Znf_C2H2_type"/>
</dbReference>
<evidence type="ECO:0000256" key="2">
    <source>
        <dbReference type="ARBA" id="ARBA00022737"/>
    </source>
</evidence>
<keyword evidence="9" id="KW-1185">Reference proteome</keyword>
<dbReference type="Proteomes" id="UP000766486">
    <property type="component" value="Unassembled WGS sequence"/>
</dbReference>
<dbReference type="SMART" id="SM00355">
    <property type="entry name" value="ZnF_C2H2"/>
    <property type="match status" value="4"/>
</dbReference>
<dbReference type="PANTHER" id="PTHR19818">
    <property type="entry name" value="ZINC FINGER PROTEIN ZIC AND GLI"/>
    <property type="match status" value="1"/>
</dbReference>
<feature type="compositionally biased region" description="Polar residues" evidence="6">
    <location>
        <begin position="252"/>
        <end position="262"/>
    </location>
</feature>
<dbReference type="Pfam" id="PF00096">
    <property type="entry name" value="zf-C2H2"/>
    <property type="match status" value="1"/>
</dbReference>
<feature type="compositionally biased region" description="Basic and acidic residues" evidence="6">
    <location>
        <begin position="211"/>
        <end position="230"/>
    </location>
</feature>
<sequence>MAPWNAKTQRHGEFQCQPCGVFFPTLEAMLKHKAEKRANDQYGHVHCRFCGIDFVTEEGEKLHIQEYHPHKQSLECPGCNRGPFTRLAQFVEHIERGLCPRFSTDTLDNVRAQKMDFAKKLVALTNEPLKHDFSSYLQSKAEMLIQPEITRESEPAKFESAKPFVTKAEEWPRLSEVVFQRMSKASKTLSKDKQALLETKNSGNSVTVPSTREDSNADESSRTKTSKSEKIVSASTDPESAFMSTWNLLPAPLSQTATPSQPSTDKKKLDTKSDEVNDKTKAVSDAWSETKKPFPNAWPPQKPSPAQLERARAPNERTMHDAMDPDHPSHPRFDASRYYSEFVGKYTCPKLECTKCFKNAKGLTSHLLSVHGNISYNCPNCFKKFYSLTALTAHVESSSQRCNIREADAYGAYIDQLTAGLVDVSVERYEDGTNQYVTAESAKEKFGPKKGPDGTKYVPGWN</sequence>
<evidence type="ECO:0000256" key="1">
    <source>
        <dbReference type="ARBA" id="ARBA00022723"/>
    </source>
</evidence>
<evidence type="ECO:0000256" key="5">
    <source>
        <dbReference type="PROSITE-ProRule" id="PRU00042"/>
    </source>
</evidence>
<feature type="compositionally biased region" description="Polar residues" evidence="6">
    <location>
        <begin position="199"/>
        <end position="210"/>
    </location>
</feature>
<evidence type="ECO:0000256" key="3">
    <source>
        <dbReference type="ARBA" id="ARBA00022771"/>
    </source>
</evidence>
<feature type="domain" description="C2H2-type" evidence="7">
    <location>
        <begin position="346"/>
        <end position="371"/>
    </location>
</feature>
<feature type="region of interest" description="Disordered" evidence="6">
    <location>
        <begin position="252"/>
        <end position="313"/>
    </location>
</feature>
<feature type="region of interest" description="Disordered" evidence="6">
    <location>
        <begin position="189"/>
        <end position="240"/>
    </location>
</feature>
<reference evidence="8 9" key="1">
    <citation type="submission" date="2019-06" db="EMBL/GenBank/DDBJ databases">
        <authorList>
            <person name="Broberg M."/>
        </authorList>
    </citation>
    <scope>NUCLEOTIDE SEQUENCE [LARGE SCALE GENOMIC DNA]</scope>
</reference>
<organism evidence="8 9">
    <name type="scientific">Bionectria ochroleuca</name>
    <name type="common">Gliocladium roseum</name>
    <dbReference type="NCBI Taxonomy" id="29856"/>
    <lineage>
        <taxon>Eukaryota</taxon>
        <taxon>Fungi</taxon>
        <taxon>Dikarya</taxon>
        <taxon>Ascomycota</taxon>
        <taxon>Pezizomycotina</taxon>
        <taxon>Sordariomycetes</taxon>
        <taxon>Hypocreomycetidae</taxon>
        <taxon>Hypocreales</taxon>
        <taxon>Bionectriaceae</taxon>
        <taxon>Clonostachys</taxon>
    </lineage>
</organism>
<dbReference type="EMBL" id="CABFNS010000860">
    <property type="protein sequence ID" value="VUC33266.1"/>
    <property type="molecule type" value="Genomic_DNA"/>
</dbReference>
<keyword evidence="2" id="KW-0677">Repeat</keyword>
<evidence type="ECO:0000256" key="6">
    <source>
        <dbReference type="SAM" id="MobiDB-lite"/>
    </source>
</evidence>
<feature type="compositionally biased region" description="Basic and acidic residues" evidence="6">
    <location>
        <begin position="264"/>
        <end position="292"/>
    </location>
</feature>
<dbReference type="Gene3D" id="3.30.160.60">
    <property type="entry name" value="Classic Zinc Finger"/>
    <property type="match status" value="2"/>
</dbReference>